<organism evidence="4 6">
    <name type="scientific">Phytophthora infestans</name>
    <name type="common">Potato late blight agent</name>
    <name type="synonym">Botrytis infestans</name>
    <dbReference type="NCBI Taxonomy" id="4787"/>
    <lineage>
        <taxon>Eukaryota</taxon>
        <taxon>Sar</taxon>
        <taxon>Stramenopiles</taxon>
        <taxon>Oomycota</taxon>
        <taxon>Peronosporomycetes</taxon>
        <taxon>Peronosporales</taxon>
        <taxon>Peronosporaceae</taxon>
        <taxon>Phytophthora</taxon>
    </lineage>
</organism>
<comment type="caution">
    <text evidence="4">The sequence shown here is derived from an EMBL/GenBank/DDBJ whole genome shotgun (WGS) entry which is preliminary data.</text>
</comment>
<dbReference type="SMART" id="SM00248">
    <property type="entry name" value="ANK"/>
    <property type="match status" value="5"/>
</dbReference>
<dbReference type="InterPro" id="IPR036770">
    <property type="entry name" value="Ankyrin_rpt-contain_sf"/>
</dbReference>
<feature type="repeat" description="ANK" evidence="3">
    <location>
        <begin position="203"/>
        <end position="235"/>
    </location>
</feature>
<keyword evidence="1" id="KW-0677">Repeat</keyword>
<dbReference type="EMBL" id="WSZM01000091">
    <property type="protein sequence ID" value="KAF4043227.1"/>
    <property type="molecule type" value="Genomic_DNA"/>
</dbReference>
<sequence length="380" mass="41965">MSMLPGVSMADVHAAWLAAGARDDVQSMRQLWLQYPEWLHFQRQVGSATSDSLPERQARFCSWSGFHLRTIGASALHTAAWGGRLGILRFLLESGQSPNASDDSGVTAIMVTILRRNLMTMRCVLRDGEAVRRNIVVDCRQEQDEHVAVVSVVITSLLAYGANVNTRSQDGKTALHCSTFDDAYEVAKLLLDSGANIDALDENGRTPLHYCVHEGGLLVTDLLLSRGASIDLEDKDGVSALMLTIQRANAQLFLNHHQCVATSYRHDFAQAVLLQAVALGEETLVFYILENEYAPVTTRNDEGETAFHCAIVRRRPSLMELLADFDPTGDNLSVTTVNFETPAHYAAKYGGDTATVFNERVRRLTGAWRSQPVERTESSR</sequence>
<evidence type="ECO:0000313" key="6">
    <source>
        <dbReference type="Proteomes" id="UP000602510"/>
    </source>
</evidence>
<dbReference type="Pfam" id="PF00023">
    <property type="entry name" value="Ank"/>
    <property type="match status" value="1"/>
</dbReference>
<dbReference type="Gene3D" id="1.25.40.20">
    <property type="entry name" value="Ankyrin repeat-containing domain"/>
    <property type="match status" value="3"/>
</dbReference>
<proteinExistence type="predicted"/>
<evidence type="ECO:0000256" key="3">
    <source>
        <dbReference type="PROSITE-ProRule" id="PRU00023"/>
    </source>
</evidence>
<feature type="repeat" description="ANK" evidence="3">
    <location>
        <begin position="170"/>
        <end position="202"/>
    </location>
</feature>
<dbReference type="EMBL" id="JAACNO010002108">
    <property type="protein sequence ID" value="KAF4135581.1"/>
    <property type="molecule type" value="Genomic_DNA"/>
</dbReference>
<gene>
    <name evidence="4" type="ORF">GN244_ATG04435</name>
    <name evidence="5" type="ORF">GN958_ATG15230</name>
</gene>
<accession>A0A833S9B3</accession>
<dbReference type="AlphaFoldDB" id="A0A833S9B3"/>
<dbReference type="Pfam" id="PF12796">
    <property type="entry name" value="Ank_2"/>
    <property type="match status" value="1"/>
</dbReference>
<keyword evidence="6" id="KW-1185">Reference proteome</keyword>
<reference evidence="4" key="1">
    <citation type="submission" date="2020-04" db="EMBL/GenBank/DDBJ databases">
        <title>Hybrid Assembly of Korean Phytophthora infestans isolates.</title>
        <authorList>
            <person name="Prokchorchik M."/>
            <person name="Lee Y."/>
            <person name="Seo J."/>
            <person name="Cho J.-H."/>
            <person name="Park Y.-E."/>
            <person name="Jang D.-C."/>
            <person name="Im J.-S."/>
            <person name="Choi J.-G."/>
            <person name="Park H.-J."/>
            <person name="Lee G.-B."/>
            <person name="Lee Y.-G."/>
            <person name="Hong S.-Y."/>
            <person name="Cho K."/>
            <person name="Sohn K.H."/>
        </authorList>
    </citation>
    <scope>NUCLEOTIDE SEQUENCE</scope>
    <source>
        <strain evidence="4">KR_1_A1</strain>
        <strain evidence="5">KR_2_A2</strain>
    </source>
</reference>
<dbReference type="Proteomes" id="UP000602510">
    <property type="component" value="Unassembled WGS sequence"/>
</dbReference>
<evidence type="ECO:0000256" key="1">
    <source>
        <dbReference type="ARBA" id="ARBA00022737"/>
    </source>
</evidence>
<evidence type="ECO:0000313" key="5">
    <source>
        <dbReference type="EMBL" id="KAF4135581.1"/>
    </source>
</evidence>
<feature type="repeat" description="ANK" evidence="3">
    <location>
        <begin position="71"/>
        <end position="103"/>
    </location>
</feature>
<protein>
    <submittedName>
        <fullName evidence="4">Ankyrin repeats (3 copies)</fullName>
    </submittedName>
    <submittedName>
        <fullName evidence="5">Ankyrin repeats domain-containing protein</fullName>
    </submittedName>
</protein>
<dbReference type="PROSITE" id="PS50088">
    <property type="entry name" value="ANK_REPEAT"/>
    <property type="match status" value="3"/>
</dbReference>
<dbReference type="PANTHER" id="PTHR24198">
    <property type="entry name" value="ANKYRIN REPEAT AND PROTEIN KINASE DOMAIN-CONTAINING PROTEIN"/>
    <property type="match status" value="1"/>
</dbReference>
<dbReference type="InterPro" id="IPR002110">
    <property type="entry name" value="Ankyrin_rpt"/>
</dbReference>
<evidence type="ECO:0000313" key="4">
    <source>
        <dbReference type="EMBL" id="KAF4043227.1"/>
    </source>
</evidence>
<evidence type="ECO:0000256" key="2">
    <source>
        <dbReference type="ARBA" id="ARBA00023043"/>
    </source>
</evidence>
<dbReference type="PANTHER" id="PTHR24198:SF165">
    <property type="entry name" value="ANKYRIN REPEAT-CONTAINING PROTEIN-RELATED"/>
    <property type="match status" value="1"/>
</dbReference>
<dbReference type="Proteomes" id="UP000704712">
    <property type="component" value="Unassembled WGS sequence"/>
</dbReference>
<name>A0A833S9B3_PHYIN</name>
<dbReference type="SUPFAM" id="SSF48403">
    <property type="entry name" value="Ankyrin repeat"/>
    <property type="match status" value="1"/>
</dbReference>
<keyword evidence="2 3" id="KW-0040">ANK repeat</keyword>
<dbReference type="PROSITE" id="PS50297">
    <property type="entry name" value="ANK_REP_REGION"/>
    <property type="match status" value="3"/>
</dbReference>